<dbReference type="PANTHER" id="PTHR30086">
    <property type="entry name" value="ARGININE EXPORTER PROTEIN ARGO"/>
    <property type="match status" value="1"/>
</dbReference>
<proteinExistence type="predicted"/>
<gene>
    <name evidence="8" type="ORF">EDD34_2618</name>
</gene>
<dbReference type="Proteomes" id="UP000280501">
    <property type="component" value="Unassembled WGS sequence"/>
</dbReference>
<feature type="transmembrane region" description="Helical" evidence="7">
    <location>
        <begin position="224"/>
        <end position="246"/>
    </location>
</feature>
<feature type="region of interest" description="Disordered" evidence="6">
    <location>
        <begin position="129"/>
        <end position="175"/>
    </location>
</feature>
<keyword evidence="5 7" id="KW-0472">Membrane</keyword>
<feature type="transmembrane region" description="Helical" evidence="7">
    <location>
        <begin position="20"/>
        <end position="42"/>
    </location>
</feature>
<organism evidence="8 9">
    <name type="scientific">Myceligenerans xiligouense</name>
    <dbReference type="NCBI Taxonomy" id="253184"/>
    <lineage>
        <taxon>Bacteria</taxon>
        <taxon>Bacillati</taxon>
        <taxon>Actinomycetota</taxon>
        <taxon>Actinomycetes</taxon>
        <taxon>Micrococcales</taxon>
        <taxon>Promicromonosporaceae</taxon>
        <taxon>Myceligenerans</taxon>
    </lineage>
</organism>
<sequence length="280" mass="28321">MKLYFTICRNIRWTSSGRRVLLDGMTAALLAGLGFGFSLIIAVGPQNAYVLRQGALRDHVGLVVLLCAASDTVLITAGVGGMGSAIQAVPWLVELMRWLGAAVVLGYGVLAAVRAVRGSGALPVPDAADAGARTAAGPQPDSPPASGALGVPVVPDRRDDPAGTPPASTSPAGGATGVALRAPAGRRIAVAGTALALTWLNPHVYLDTLVLMGGIGSTYGDLRWWFAVGAVAASWAWFAAIGFGAARLSGVLARPGAWRVLDGVIAVIMVTVAAGLLLGG</sequence>
<keyword evidence="9" id="KW-1185">Reference proteome</keyword>
<comment type="subcellular location">
    <subcellularLocation>
        <location evidence="1">Cell membrane</location>
        <topology evidence="1">Multi-pass membrane protein</topology>
    </subcellularLocation>
</comment>
<feature type="transmembrane region" description="Helical" evidence="7">
    <location>
        <begin position="258"/>
        <end position="278"/>
    </location>
</feature>
<keyword evidence="2" id="KW-1003">Cell membrane</keyword>
<dbReference type="AlphaFoldDB" id="A0A3N4ZM27"/>
<reference evidence="8 9" key="1">
    <citation type="submission" date="2018-11" db="EMBL/GenBank/DDBJ databases">
        <title>Sequencing the genomes of 1000 actinobacteria strains.</title>
        <authorList>
            <person name="Klenk H.-P."/>
        </authorList>
    </citation>
    <scope>NUCLEOTIDE SEQUENCE [LARGE SCALE GENOMIC DNA]</scope>
    <source>
        <strain evidence="8 9">DSM 15700</strain>
    </source>
</reference>
<evidence type="ECO:0000313" key="9">
    <source>
        <dbReference type="Proteomes" id="UP000280501"/>
    </source>
</evidence>
<evidence type="ECO:0000256" key="6">
    <source>
        <dbReference type="SAM" id="MobiDB-lite"/>
    </source>
</evidence>
<evidence type="ECO:0000313" key="8">
    <source>
        <dbReference type="EMBL" id="RPF21975.1"/>
    </source>
</evidence>
<dbReference type="EMBL" id="RKQZ01000001">
    <property type="protein sequence ID" value="RPF21975.1"/>
    <property type="molecule type" value="Genomic_DNA"/>
</dbReference>
<feature type="transmembrane region" description="Helical" evidence="7">
    <location>
        <begin position="98"/>
        <end position="116"/>
    </location>
</feature>
<evidence type="ECO:0000256" key="3">
    <source>
        <dbReference type="ARBA" id="ARBA00022692"/>
    </source>
</evidence>
<evidence type="ECO:0000256" key="1">
    <source>
        <dbReference type="ARBA" id="ARBA00004651"/>
    </source>
</evidence>
<keyword evidence="4 7" id="KW-1133">Transmembrane helix</keyword>
<evidence type="ECO:0000256" key="4">
    <source>
        <dbReference type="ARBA" id="ARBA00022989"/>
    </source>
</evidence>
<dbReference type="GO" id="GO:0005886">
    <property type="term" value="C:plasma membrane"/>
    <property type="evidence" value="ECO:0007669"/>
    <property type="project" value="UniProtKB-SubCell"/>
</dbReference>
<evidence type="ECO:0000256" key="2">
    <source>
        <dbReference type="ARBA" id="ARBA00022475"/>
    </source>
</evidence>
<keyword evidence="3 7" id="KW-0812">Transmembrane</keyword>
<dbReference type="GO" id="GO:0015171">
    <property type="term" value="F:amino acid transmembrane transporter activity"/>
    <property type="evidence" value="ECO:0007669"/>
    <property type="project" value="TreeGrafter"/>
</dbReference>
<accession>A0A3N4ZM27</accession>
<comment type="caution">
    <text evidence="8">The sequence shown here is derived from an EMBL/GenBank/DDBJ whole genome shotgun (WGS) entry which is preliminary data.</text>
</comment>
<name>A0A3N4ZM27_9MICO</name>
<evidence type="ECO:0000256" key="7">
    <source>
        <dbReference type="SAM" id="Phobius"/>
    </source>
</evidence>
<dbReference type="PANTHER" id="PTHR30086:SF20">
    <property type="entry name" value="ARGININE EXPORTER PROTEIN ARGO-RELATED"/>
    <property type="match status" value="1"/>
</dbReference>
<feature type="transmembrane region" description="Helical" evidence="7">
    <location>
        <begin position="62"/>
        <end position="86"/>
    </location>
</feature>
<evidence type="ECO:0000256" key="5">
    <source>
        <dbReference type="ARBA" id="ARBA00023136"/>
    </source>
</evidence>
<protein>
    <submittedName>
        <fullName evidence="8">L-lysine exporter family protein LysE/ArgO</fullName>
    </submittedName>
</protein>
<dbReference type="Pfam" id="PF01810">
    <property type="entry name" value="LysE"/>
    <property type="match status" value="1"/>
</dbReference>
<dbReference type="InterPro" id="IPR001123">
    <property type="entry name" value="LeuE-type"/>
</dbReference>